<evidence type="ECO:0000256" key="3">
    <source>
        <dbReference type="ARBA" id="ARBA00022525"/>
    </source>
</evidence>
<reference evidence="9" key="1">
    <citation type="submission" date="2025-08" db="UniProtKB">
        <authorList>
            <consortium name="RefSeq"/>
        </authorList>
    </citation>
    <scope>IDENTIFICATION</scope>
</reference>
<dbReference type="InterPro" id="IPR000118">
    <property type="entry name" value="Granulin"/>
</dbReference>
<evidence type="ECO:0000256" key="5">
    <source>
        <dbReference type="SAM" id="MobiDB-lite"/>
    </source>
</evidence>
<dbReference type="PROSITE" id="PS00799">
    <property type="entry name" value="GRANULINS"/>
    <property type="match status" value="1"/>
</dbReference>
<keyword evidence="3" id="KW-0964">Secreted</keyword>
<evidence type="ECO:0000256" key="6">
    <source>
        <dbReference type="SAM" id="SignalP"/>
    </source>
</evidence>
<evidence type="ECO:0000259" key="7">
    <source>
        <dbReference type="PROSITE" id="PS00799"/>
    </source>
</evidence>
<dbReference type="CTD" id="553977"/>
<dbReference type="SUPFAM" id="SSF57277">
    <property type="entry name" value="Granulin repeat"/>
    <property type="match status" value="2"/>
</dbReference>
<dbReference type="GO" id="GO:0005576">
    <property type="term" value="C:extracellular region"/>
    <property type="evidence" value="ECO:0007669"/>
    <property type="project" value="UniProtKB-SubCell"/>
</dbReference>
<dbReference type="AlphaFoldDB" id="A0A6P8GR57"/>
<dbReference type="PANTHER" id="PTHR12274">
    <property type="entry name" value="GRANULIN"/>
    <property type="match status" value="1"/>
</dbReference>
<accession>A0A6P8GR57</accession>
<keyword evidence="6" id="KW-0732">Signal</keyword>
<evidence type="ECO:0000313" key="8">
    <source>
        <dbReference type="Proteomes" id="UP000515152"/>
    </source>
</evidence>
<evidence type="ECO:0000313" key="9">
    <source>
        <dbReference type="RefSeq" id="XP_031441649.1"/>
    </source>
</evidence>
<feature type="chain" id="PRO_5028297939" evidence="6">
    <location>
        <begin position="29"/>
        <end position="285"/>
    </location>
</feature>
<name>A0A6P8GR57_CLUHA</name>
<dbReference type="Pfam" id="PF00396">
    <property type="entry name" value="Granulin"/>
    <property type="match status" value="2"/>
</dbReference>
<dbReference type="GeneID" id="105902044"/>
<comment type="similarity">
    <text evidence="2">Belongs to the granulin family.</text>
</comment>
<dbReference type="InterPro" id="IPR037277">
    <property type="entry name" value="Granulin_sf"/>
</dbReference>
<sequence>MTPRSSCCESKMLACLVLASLCVGWVSATVVCPNGHVCSVMNTCCLAKEGYGCCIYPSAVCCSDLLHCCPAGYYCNAESQLCVRDSLPWYRLPWLKNTPAKEPETTPFQLSLPRSDGSTSQESSSDVSVVLCDNGHVCPDGTTCCRNPYGTWSCCHAAKYTLDLCCLSEVGCCQLGFHCDRELKACVRDSAPPVPRATVEQAPGDGSLALEGVIRCDGHFYCPAGNSCCKAPTGDWGCCPYPLGQCCLDGKHCCEFDWTCDSNSTNCVKGDTSIPSATRREIQRL</sequence>
<feature type="region of interest" description="Disordered" evidence="5">
    <location>
        <begin position="102"/>
        <end position="122"/>
    </location>
</feature>
<feature type="domain" description="Granulins" evidence="7">
    <location>
        <begin position="62"/>
        <end position="75"/>
    </location>
</feature>
<keyword evidence="8" id="KW-1185">Reference proteome</keyword>
<evidence type="ECO:0000256" key="2">
    <source>
        <dbReference type="ARBA" id="ARBA00010093"/>
    </source>
</evidence>
<dbReference type="InterPro" id="IPR039036">
    <property type="entry name" value="Granulin_fam"/>
</dbReference>
<dbReference type="OrthoDB" id="5949339at2759"/>
<protein>
    <submittedName>
        <fullName evidence="9">Granulin 1 isoform X1</fullName>
    </submittedName>
</protein>
<dbReference type="SMART" id="SM00277">
    <property type="entry name" value="GRAN"/>
    <property type="match status" value="3"/>
</dbReference>
<dbReference type="Proteomes" id="UP000515152">
    <property type="component" value="Chromosome 19"/>
</dbReference>
<organism evidence="8 9">
    <name type="scientific">Clupea harengus</name>
    <name type="common">Atlantic herring</name>
    <dbReference type="NCBI Taxonomy" id="7950"/>
    <lineage>
        <taxon>Eukaryota</taxon>
        <taxon>Metazoa</taxon>
        <taxon>Chordata</taxon>
        <taxon>Craniata</taxon>
        <taxon>Vertebrata</taxon>
        <taxon>Euteleostomi</taxon>
        <taxon>Actinopterygii</taxon>
        <taxon>Neopterygii</taxon>
        <taxon>Teleostei</taxon>
        <taxon>Clupei</taxon>
        <taxon>Clupeiformes</taxon>
        <taxon>Clupeoidei</taxon>
        <taxon>Clupeidae</taxon>
        <taxon>Clupea</taxon>
    </lineage>
</organism>
<gene>
    <name evidence="9" type="primary">grn1</name>
</gene>
<proteinExistence type="inferred from homology"/>
<dbReference type="Gene3D" id="2.10.25.160">
    <property type="entry name" value="Granulin"/>
    <property type="match status" value="3"/>
</dbReference>
<feature type="signal peptide" evidence="6">
    <location>
        <begin position="1"/>
        <end position="28"/>
    </location>
</feature>
<evidence type="ECO:0000256" key="4">
    <source>
        <dbReference type="ARBA" id="ARBA00023157"/>
    </source>
</evidence>
<dbReference type="PANTHER" id="PTHR12274:SF3">
    <property type="entry name" value="PROGRANULIN"/>
    <property type="match status" value="1"/>
</dbReference>
<keyword evidence="4" id="KW-1015">Disulfide bond</keyword>
<dbReference type="RefSeq" id="XP_031441649.1">
    <property type="nucleotide sequence ID" value="XM_031585789.2"/>
</dbReference>
<evidence type="ECO:0000256" key="1">
    <source>
        <dbReference type="ARBA" id="ARBA00004613"/>
    </source>
</evidence>
<comment type="subcellular location">
    <subcellularLocation>
        <location evidence="1">Secreted</location>
    </subcellularLocation>
</comment>